<reference evidence="1 2" key="2">
    <citation type="journal article" date="2022" name="Mol. Ecol. Resour.">
        <title>The genomes of chicory, endive, great burdock and yacon provide insights into Asteraceae paleo-polyploidization history and plant inulin production.</title>
        <authorList>
            <person name="Fan W."/>
            <person name="Wang S."/>
            <person name="Wang H."/>
            <person name="Wang A."/>
            <person name="Jiang F."/>
            <person name="Liu H."/>
            <person name="Zhao H."/>
            <person name="Xu D."/>
            <person name="Zhang Y."/>
        </authorList>
    </citation>
    <scope>NUCLEOTIDE SEQUENCE [LARGE SCALE GENOMIC DNA]</scope>
    <source>
        <strain evidence="2">cv. Yunnan</strain>
        <tissue evidence="1">Leaves</tissue>
    </source>
</reference>
<gene>
    <name evidence="1" type="ORF">L1987_63582</name>
</gene>
<proteinExistence type="predicted"/>
<dbReference type="EMBL" id="CM042038">
    <property type="protein sequence ID" value="KAI3732378.1"/>
    <property type="molecule type" value="Genomic_DNA"/>
</dbReference>
<name>A0ACB9CDY2_9ASTR</name>
<protein>
    <submittedName>
        <fullName evidence="1">Uncharacterized protein</fullName>
    </submittedName>
</protein>
<reference evidence="2" key="1">
    <citation type="journal article" date="2022" name="Mol. Ecol. Resour.">
        <title>The genomes of chicory, endive, great burdock and yacon provide insights into Asteraceae palaeo-polyploidization history and plant inulin production.</title>
        <authorList>
            <person name="Fan W."/>
            <person name="Wang S."/>
            <person name="Wang H."/>
            <person name="Wang A."/>
            <person name="Jiang F."/>
            <person name="Liu H."/>
            <person name="Zhao H."/>
            <person name="Xu D."/>
            <person name="Zhang Y."/>
        </authorList>
    </citation>
    <scope>NUCLEOTIDE SEQUENCE [LARGE SCALE GENOMIC DNA]</scope>
    <source>
        <strain evidence="2">cv. Yunnan</strain>
    </source>
</reference>
<keyword evidence="2" id="KW-1185">Reference proteome</keyword>
<evidence type="ECO:0000313" key="2">
    <source>
        <dbReference type="Proteomes" id="UP001056120"/>
    </source>
</evidence>
<comment type="caution">
    <text evidence="1">The sequence shown here is derived from an EMBL/GenBank/DDBJ whole genome shotgun (WGS) entry which is preliminary data.</text>
</comment>
<accession>A0ACB9CDY2</accession>
<organism evidence="1 2">
    <name type="scientific">Smallanthus sonchifolius</name>
    <dbReference type="NCBI Taxonomy" id="185202"/>
    <lineage>
        <taxon>Eukaryota</taxon>
        <taxon>Viridiplantae</taxon>
        <taxon>Streptophyta</taxon>
        <taxon>Embryophyta</taxon>
        <taxon>Tracheophyta</taxon>
        <taxon>Spermatophyta</taxon>
        <taxon>Magnoliopsida</taxon>
        <taxon>eudicotyledons</taxon>
        <taxon>Gunneridae</taxon>
        <taxon>Pentapetalae</taxon>
        <taxon>asterids</taxon>
        <taxon>campanulids</taxon>
        <taxon>Asterales</taxon>
        <taxon>Asteraceae</taxon>
        <taxon>Asteroideae</taxon>
        <taxon>Heliantheae alliance</taxon>
        <taxon>Millerieae</taxon>
        <taxon>Smallanthus</taxon>
    </lineage>
</organism>
<dbReference type="Proteomes" id="UP001056120">
    <property type="component" value="Linkage Group LG21"/>
</dbReference>
<evidence type="ECO:0000313" key="1">
    <source>
        <dbReference type="EMBL" id="KAI3732378.1"/>
    </source>
</evidence>
<sequence length="646" mass="72937">MAGVVHRQNGDKQIGCMSTFLHIFDRQQILARKRIHSTKRLPSSTSVGASPETESFGESPEFSQELEKRKQEKHVEVTAVVAQASPDHSKLSPVMDGAPSVIAKLMGLEPLTPSDKKPPQTVTNPALPRSVSKHEVYSKYIDGNNFQVKQPNQSLSVGRIVRDEEGSIVTTKSEELKSESSRSFFHSADFSPEPNQTTVILHGDFDTKLKMKGMDEQINDLSALKEILEVLQLKGLLNSTNRSNRNGHRNFVIDRNFHFHSDDSRIHLKQWPSLASKVDQHRSVNDSRSTSREVDRSAKIPAKGRASSPNRIESNLKSCNSIIKRMHLSIEIQRSSSIDSPKLKPKKTGSVHHSVPNRSPRNHKPTESISISSPKQNLIKKFVKDDESSSISESIVTYLEECIEGKRLLERCDKLLHSIAEMNSATESPPSSGTVLPSPVSVLDSGFDKDESWSPSHSIDFKATPTVDFYDEKRSPKISRTNSTEHEEFTSDDSDFIYIWQILRASQHLREDPDIFLDTGNTSNVSKLHRKLVFDVIVEILDRNRELPPWKASIEYSRASLKQIWFEFQKIREIITGDSLLELISGVLRKDLVENKDWGDHPIETSEAILDIERMIFKDLVSDAIGEVVEFSGECVFSRARRRLVF</sequence>